<name>A0ABC8YU75_9POAL</name>
<dbReference type="InterPro" id="IPR032872">
    <property type="entry name" value="WAK_assoc_C"/>
</dbReference>
<proteinExistence type="predicted"/>
<organism evidence="7 8">
    <name type="scientific">Urochloa decumbens</name>
    <dbReference type="NCBI Taxonomy" id="240449"/>
    <lineage>
        <taxon>Eukaryota</taxon>
        <taxon>Viridiplantae</taxon>
        <taxon>Streptophyta</taxon>
        <taxon>Embryophyta</taxon>
        <taxon>Tracheophyta</taxon>
        <taxon>Spermatophyta</taxon>
        <taxon>Magnoliopsida</taxon>
        <taxon>Liliopsida</taxon>
        <taxon>Poales</taxon>
        <taxon>Poaceae</taxon>
        <taxon>PACMAD clade</taxon>
        <taxon>Panicoideae</taxon>
        <taxon>Panicodae</taxon>
        <taxon>Paniceae</taxon>
        <taxon>Melinidinae</taxon>
        <taxon>Urochloa</taxon>
    </lineage>
</organism>
<evidence type="ECO:0000259" key="5">
    <source>
        <dbReference type="Pfam" id="PF13947"/>
    </source>
</evidence>
<sequence length="221" mass="23231">MALSLHLHHRLPLALLLVVLVAASHGVPTSGDSYDPSLCLKPQLCGSVNISYPFYLSDDTGVLLGNSSSYCGYPGLGIKCDGGNRAVLESGGGKYVISSINDTGGGLTVTVVDKEVLDDQACPKIDHNVTLPPWFTIPNTSVVDGRCQGVFQVPVLKDGVQGNPQNDAGWMKGGFGKALFEGFPLALDYQKPQECVQCEGTHGQCGYNQTGHFVACLCSGG</sequence>
<evidence type="ECO:0000313" key="8">
    <source>
        <dbReference type="Proteomes" id="UP001497457"/>
    </source>
</evidence>
<dbReference type="InterPro" id="IPR025287">
    <property type="entry name" value="WAK_GUB"/>
</dbReference>
<reference evidence="8" key="1">
    <citation type="submission" date="2024-06" db="EMBL/GenBank/DDBJ databases">
        <authorList>
            <person name="Ryan C."/>
        </authorList>
    </citation>
    <scope>NUCLEOTIDE SEQUENCE [LARGE SCALE GENOMIC DNA]</scope>
</reference>
<evidence type="ECO:0000256" key="1">
    <source>
        <dbReference type="ARBA" id="ARBA00004167"/>
    </source>
</evidence>
<evidence type="ECO:0000313" key="7">
    <source>
        <dbReference type="EMBL" id="CAL4948045.1"/>
    </source>
</evidence>
<dbReference type="EMBL" id="OZ075127">
    <property type="protein sequence ID" value="CAL4948045.1"/>
    <property type="molecule type" value="Genomic_DNA"/>
</dbReference>
<accession>A0ABC8YU75</accession>
<dbReference type="PANTHER" id="PTHR33138">
    <property type="entry name" value="OS01G0690200 PROTEIN"/>
    <property type="match status" value="1"/>
</dbReference>
<feature type="chain" id="PRO_5044745499" evidence="4">
    <location>
        <begin position="27"/>
        <end position="221"/>
    </location>
</feature>
<feature type="domain" description="Wall-associated receptor kinase galacturonan-binding" evidence="5">
    <location>
        <begin position="41"/>
        <end position="111"/>
    </location>
</feature>
<dbReference type="GO" id="GO:0016020">
    <property type="term" value="C:membrane"/>
    <property type="evidence" value="ECO:0007669"/>
    <property type="project" value="UniProtKB-SubCell"/>
</dbReference>
<dbReference type="Pfam" id="PF14380">
    <property type="entry name" value="WAK_assoc"/>
    <property type="match status" value="1"/>
</dbReference>
<dbReference type="Proteomes" id="UP001497457">
    <property type="component" value="Chromosome 17b"/>
</dbReference>
<reference evidence="7 8" key="2">
    <citation type="submission" date="2024-10" db="EMBL/GenBank/DDBJ databases">
        <authorList>
            <person name="Ryan C."/>
        </authorList>
    </citation>
    <scope>NUCLEOTIDE SEQUENCE [LARGE SCALE GENOMIC DNA]</scope>
</reference>
<feature type="domain" description="Wall-associated receptor kinase C-terminal" evidence="6">
    <location>
        <begin position="144"/>
        <end position="220"/>
    </location>
</feature>
<dbReference type="PANTHER" id="PTHR33138:SF77">
    <property type="entry name" value="WALL-ASSOCIATED RECEPTOR KINASE GALACTURONAN-BINDING DOMAIN-CONTAINING PROTEIN"/>
    <property type="match status" value="1"/>
</dbReference>
<evidence type="ECO:0000256" key="3">
    <source>
        <dbReference type="ARBA" id="ARBA00023180"/>
    </source>
</evidence>
<protein>
    <submittedName>
        <fullName evidence="7">Uncharacterized protein</fullName>
    </submittedName>
</protein>
<evidence type="ECO:0000259" key="6">
    <source>
        <dbReference type="Pfam" id="PF14380"/>
    </source>
</evidence>
<keyword evidence="3" id="KW-0325">Glycoprotein</keyword>
<evidence type="ECO:0000256" key="4">
    <source>
        <dbReference type="SAM" id="SignalP"/>
    </source>
</evidence>
<comment type="subcellular location">
    <subcellularLocation>
        <location evidence="1">Membrane</location>
        <topology evidence="1">Single-pass membrane protein</topology>
    </subcellularLocation>
</comment>
<dbReference type="Pfam" id="PF13947">
    <property type="entry name" value="GUB_WAK_bind"/>
    <property type="match status" value="1"/>
</dbReference>
<keyword evidence="8" id="KW-1185">Reference proteome</keyword>
<gene>
    <name evidence="7" type="ORF">URODEC1_LOCUS37155</name>
</gene>
<keyword evidence="2 4" id="KW-0732">Signal</keyword>
<feature type="signal peptide" evidence="4">
    <location>
        <begin position="1"/>
        <end position="26"/>
    </location>
</feature>
<evidence type="ECO:0000256" key="2">
    <source>
        <dbReference type="ARBA" id="ARBA00022729"/>
    </source>
</evidence>
<dbReference type="AlphaFoldDB" id="A0ABC8YU75"/>